<evidence type="ECO:0000313" key="1">
    <source>
        <dbReference type="EMBL" id="CAJ0888858.1"/>
    </source>
</evidence>
<evidence type="ECO:0008006" key="2">
    <source>
        <dbReference type="Google" id="ProtNLM"/>
    </source>
</evidence>
<organism evidence="1">
    <name type="scientific">freshwater sediment metagenome</name>
    <dbReference type="NCBI Taxonomy" id="556182"/>
    <lineage>
        <taxon>unclassified sequences</taxon>
        <taxon>metagenomes</taxon>
        <taxon>ecological metagenomes</taxon>
    </lineage>
</organism>
<gene>
    <name evidence="1" type="ORF">AMST5_03913</name>
</gene>
<proteinExistence type="predicted"/>
<sequence>MNPLRIPYIRDVVVIDQRFLDSLALLSGGETLFVLGRTIRLDVDLEVGAHPLVIVADEFDGNGHIVSARGAFPGGNGGSITLRCKRSVNAYVNVSGGSGAGGGAGADGIEGTPDTIIEGYWVTVPDPWPMETTHEEWVPGEVIPGTPGSPPGMGGAGGAGGNGGHIVFTSLTDEFTPSLEAGGGAGGAGGPGGFLGDVQAEWGADGRSGLAGSIAYSIVSEQEFLAVVRNDIGIYANYWAPFRIAVGHYCYHQYNPTVTERADKLQRAAVEFRAALDFQPDNVDALRLQKQLMGFDDASSGTETVWRDGGLNALGLPREMDLVPQFRDYIDAYNAIGSLVLQFLEMGETGLLAAAGYEAMQGFASTQLGEMVAARENSKGELGLQKSEQKFAGDEVTYARERLEKIQVEMQTAIATVVQDKPALGEQVFNTLFALGGAVASIAAAVPTGGASVVGLVPSLVALSNTLSDSAEPLVKSFLKNAKLTDEELKPVKEAYEKVGKNVESVTKGTKSIISFVKLVESLSAAAAAVPDRSKYVALVKQGAELAHDLMLAQNRAALAQQRVDLAAARLERAEACVRSVEQLKRDLDHKQHSVRQFATTAIAIAAAKASVLHTLAFRAQRSVEILTLQDHDQNVFLDAGMISPDDDWAYEEGVLDEVGLGRVLMASWGKMLSPASMQLAYLSYFDARPSWDTLRLPFKDSADLDAMRTAHCLTFSVDVAMLPPSHFETKIKNVLVALVGAGDRSSEISCMVRHGGRYEQRLKKDGSTAVQYLLPQVINRRAKKVALERPAENTTNTLDDATLMAFKGRGVGGEWEVAIEPHEIQSGSLDLSTLTEIQVWIDYYFIR</sequence>
<accession>A0AA48M637</accession>
<name>A0AA48M637_9ZZZZ</name>
<reference evidence="1" key="1">
    <citation type="submission" date="2023-07" db="EMBL/GenBank/DDBJ databases">
        <authorList>
            <person name="Pelsma A.J. K."/>
        </authorList>
    </citation>
    <scope>NUCLEOTIDE SEQUENCE</scope>
</reference>
<dbReference type="AlphaFoldDB" id="A0AA48M637"/>
<protein>
    <recommendedName>
        <fullName evidence="2">Tc toxin complex TcA C-terminal TcB-binding domain-containing protein</fullName>
    </recommendedName>
</protein>
<dbReference type="EMBL" id="OY288114">
    <property type="protein sequence ID" value="CAJ0888858.1"/>
    <property type="molecule type" value="Genomic_DNA"/>
</dbReference>